<reference evidence="10" key="1">
    <citation type="submission" date="2021-11" db="EMBL/GenBank/DDBJ databases">
        <authorList>
            <person name="Schell T."/>
        </authorList>
    </citation>
    <scope>NUCLEOTIDE SEQUENCE</scope>
    <source>
        <strain evidence="10">M5</strain>
    </source>
</reference>
<dbReference type="AlphaFoldDB" id="A0A8J2RN07"/>
<dbReference type="Gene3D" id="1.10.3430.10">
    <property type="entry name" value="Ammonium transporter AmtB like domains"/>
    <property type="match status" value="1"/>
</dbReference>
<feature type="transmembrane region" description="Helical" evidence="8">
    <location>
        <begin position="64"/>
        <end position="90"/>
    </location>
</feature>
<feature type="transmembrane region" description="Helical" evidence="8">
    <location>
        <begin position="285"/>
        <end position="305"/>
    </location>
</feature>
<dbReference type="InterPro" id="IPR029020">
    <property type="entry name" value="Ammonium/urea_transptr"/>
</dbReference>
<keyword evidence="4 8" id="KW-0812">Transmembrane</keyword>
<feature type="transmembrane region" description="Helical" evidence="8">
    <location>
        <begin position="110"/>
        <end position="128"/>
    </location>
</feature>
<feature type="transmembrane region" description="Helical" evidence="8">
    <location>
        <begin position="350"/>
        <end position="369"/>
    </location>
</feature>
<feature type="domain" description="Ammonium transporter AmtB-like" evidence="9">
    <location>
        <begin position="33"/>
        <end position="430"/>
    </location>
</feature>
<evidence type="ECO:0000313" key="10">
    <source>
        <dbReference type="EMBL" id="CAH0103143.1"/>
    </source>
</evidence>
<name>A0A8J2RN07_9CRUS</name>
<evidence type="ECO:0000259" key="9">
    <source>
        <dbReference type="Pfam" id="PF00909"/>
    </source>
</evidence>
<evidence type="ECO:0000256" key="5">
    <source>
        <dbReference type="ARBA" id="ARBA00022989"/>
    </source>
</evidence>
<dbReference type="PANTHER" id="PTHR11730:SF6">
    <property type="entry name" value="AMMONIUM TRANSPORTER"/>
    <property type="match status" value="1"/>
</dbReference>
<feature type="transmembrane region" description="Helical" evidence="8">
    <location>
        <begin position="180"/>
        <end position="197"/>
    </location>
</feature>
<comment type="caution">
    <text evidence="10">The sequence shown here is derived from an EMBL/GenBank/DDBJ whole genome shotgun (WGS) entry which is preliminary data.</text>
</comment>
<evidence type="ECO:0000256" key="4">
    <source>
        <dbReference type="ARBA" id="ARBA00022692"/>
    </source>
</evidence>
<dbReference type="Pfam" id="PF00909">
    <property type="entry name" value="Ammonium_transp"/>
    <property type="match status" value="1"/>
</dbReference>
<comment type="subcellular location">
    <subcellularLocation>
        <location evidence="1">Membrane</location>
        <topology evidence="1">Multi-pass membrane protein</topology>
    </subcellularLocation>
</comment>
<gene>
    <name evidence="10" type="ORF">DGAL_LOCUS5677</name>
</gene>
<dbReference type="OrthoDB" id="534912at2759"/>
<dbReference type="Proteomes" id="UP000789390">
    <property type="component" value="Unassembled WGS sequence"/>
</dbReference>
<dbReference type="GO" id="GO:0008519">
    <property type="term" value="F:ammonium channel activity"/>
    <property type="evidence" value="ECO:0007669"/>
    <property type="project" value="InterPro"/>
</dbReference>
<dbReference type="EMBL" id="CAKKLH010000101">
    <property type="protein sequence ID" value="CAH0103143.1"/>
    <property type="molecule type" value="Genomic_DNA"/>
</dbReference>
<organism evidence="10 11">
    <name type="scientific">Daphnia galeata</name>
    <dbReference type="NCBI Taxonomy" id="27404"/>
    <lineage>
        <taxon>Eukaryota</taxon>
        <taxon>Metazoa</taxon>
        <taxon>Ecdysozoa</taxon>
        <taxon>Arthropoda</taxon>
        <taxon>Crustacea</taxon>
        <taxon>Branchiopoda</taxon>
        <taxon>Diplostraca</taxon>
        <taxon>Cladocera</taxon>
        <taxon>Anomopoda</taxon>
        <taxon>Daphniidae</taxon>
        <taxon>Daphnia</taxon>
    </lineage>
</organism>
<keyword evidence="5 8" id="KW-1133">Transmembrane helix</keyword>
<keyword evidence="7" id="KW-0924">Ammonia transport</keyword>
<feature type="transmembrane region" description="Helical" evidence="8">
    <location>
        <begin position="481"/>
        <end position="502"/>
    </location>
</feature>
<evidence type="ECO:0000256" key="6">
    <source>
        <dbReference type="ARBA" id="ARBA00023136"/>
    </source>
</evidence>
<feature type="transmembrane region" description="Helical" evidence="8">
    <location>
        <begin position="140"/>
        <end position="160"/>
    </location>
</feature>
<feature type="transmembrane region" description="Helical" evidence="8">
    <location>
        <begin position="375"/>
        <end position="400"/>
    </location>
</feature>
<dbReference type="InterPro" id="IPR024041">
    <property type="entry name" value="NH4_transpt_AmtB-like_dom"/>
</dbReference>
<dbReference type="FunFam" id="1.10.3430.10:FF:000025">
    <property type="entry name" value="Ammonium transporter, splicing variant"/>
    <property type="match status" value="1"/>
</dbReference>
<dbReference type="PANTHER" id="PTHR11730">
    <property type="entry name" value="AMMONIUM TRANSPORTER"/>
    <property type="match status" value="1"/>
</dbReference>
<evidence type="ECO:0000256" key="1">
    <source>
        <dbReference type="ARBA" id="ARBA00004141"/>
    </source>
</evidence>
<dbReference type="GO" id="GO:0005886">
    <property type="term" value="C:plasma membrane"/>
    <property type="evidence" value="ECO:0007669"/>
    <property type="project" value="TreeGrafter"/>
</dbReference>
<feature type="transmembrane region" description="Helical" evidence="8">
    <location>
        <begin position="311"/>
        <end position="329"/>
    </location>
</feature>
<feature type="transmembrane region" description="Helical" evidence="8">
    <location>
        <begin position="217"/>
        <end position="237"/>
    </location>
</feature>
<protein>
    <recommendedName>
        <fullName evidence="9">Ammonium transporter AmtB-like domain-containing protein</fullName>
    </recommendedName>
</protein>
<keyword evidence="3" id="KW-0813">Transport</keyword>
<dbReference type="GO" id="GO:0097272">
    <property type="term" value="P:ammonium homeostasis"/>
    <property type="evidence" value="ECO:0007669"/>
    <property type="project" value="TreeGrafter"/>
</dbReference>
<proteinExistence type="inferred from homology"/>
<keyword evidence="11" id="KW-1185">Reference proteome</keyword>
<sequence length="581" mass="63928">MTSSLLMNQSDLITSINLIHGELESFKKNVDVFFLVVMGNIVFFLQAGFAFYESGSVRSKNVTNALFLNYMDTSIGSLFYLLCGYALAFGEGNGFCGTQYFALVGLPYDRMAHCFFQYTFSSTAVTIIKSSLHERCSMTAYFTSAILLSGITYPIVSHWAWSSVGWLSQLGFRDFAGSSVVHAMGGSAGLAAALMTGPRIGRFERNGNLNHIQPHSIPQATLGAFIFLFGAIAFNAGSNLTISKSKDGAVISLVCLNTLICVASATTTSLFYQRFCTASGRTIKNWNLINMLNGSFTGMVVICAGCDQYPPWASLVVGCLGYFVFLLVFKAMQRFQIDDATNSVSVQLGGGYFGVIGVAIFGSDGVILSPSKSSAYVLLVNIFGGAVIIIFSFLSILLLYTILRHFNLHRVTAREEKIGLDLAIHNQAAYNVQDVKIDCIDSIESISRRSTAKVQPSAGSHYRLRRMTSEPHIIQAWRKCVYVYLIALLSFSYVIRGLFLMVPHKFANFSLWTMRKTPSLTSSHLTILGQVIYRRRTLQTQEISCAVFDDGRTVLLLLLDLNLMDELPESLVEFVAVIGIL</sequence>
<evidence type="ECO:0000256" key="7">
    <source>
        <dbReference type="ARBA" id="ARBA00023177"/>
    </source>
</evidence>
<evidence type="ECO:0000256" key="8">
    <source>
        <dbReference type="SAM" id="Phobius"/>
    </source>
</evidence>
<dbReference type="PROSITE" id="PS01219">
    <property type="entry name" value="AMMONIUM_TRANSP"/>
    <property type="match status" value="1"/>
</dbReference>
<dbReference type="InterPro" id="IPR018047">
    <property type="entry name" value="Ammonium_transpt_CS"/>
</dbReference>
<feature type="transmembrane region" description="Helical" evidence="8">
    <location>
        <begin position="249"/>
        <end position="273"/>
    </location>
</feature>
<evidence type="ECO:0000256" key="3">
    <source>
        <dbReference type="ARBA" id="ARBA00022448"/>
    </source>
</evidence>
<feature type="transmembrane region" description="Helical" evidence="8">
    <location>
        <begin position="32"/>
        <end position="52"/>
    </location>
</feature>
<evidence type="ECO:0000256" key="2">
    <source>
        <dbReference type="ARBA" id="ARBA00005887"/>
    </source>
</evidence>
<dbReference type="SUPFAM" id="SSF111352">
    <property type="entry name" value="Ammonium transporter"/>
    <property type="match status" value="1"/>
</dbReference>
<evidence type="ECO:0000313" key="11">
    <source>
        <dbReference type="Proteomes" id="UP000789390"/>
    </source>
</evidence>
<accession>A0A8J2RN07</accession>
<keyword evidence="6 8" id="KW-0472">Membrane</keyword>
<comment type="similarity">
    <text evidence="2">Belongs to the ammonia transporter channel (TC 1.A.11.2) family.</text>
</comment>